<evidence type="ECO:0000313" key="2">
    <source>
        <dbReference type="EMBL" id="GGE25825.1"/>
    </source>
</evidence>
<comment type="caution">
    <text evidence="2">The sequence shown here is derived from an EMBL/GenBank/DDBJ whole genome shotgun (WGS) entry which is preliminary data.</text>
</comment>
<reference evidence="3" key="1">
    <citation type="journal article" date="2019" name="Int. J. Syst. Evol. Microbiol.">
        <title>The Global Catalogue of Microorganisms (GCM) 10K type strain sequencing project: providing services to taxonomists for standard genome sequencing and annotation.</title>
        <authorList>
            <consortium name="The Broad Institute Genomics Platform"/>
            <consortium name="The Broad Institute Genome Sequencing Center for Infectious Disease"/>
            <person name="Wu L."/>
            <person name="Ma J."/>
        </authorList>
    </citation>
    <scope>NUCLEOTIDE SEQUENCE [LARGE SCALE GENOMIC DNA]</scope>
    <source>
        <strain evidence="3">CGMCC 1.12931</strain>
    </source>
</reference>
<dbReference type="NCBIfam" id="NF007757">
    <property type="entry name" value="PRK10438.1"/>
    <property type="match status" value="1"/>
</dbReference>
<dbReference type="Gene3D" id="3.60.110.10">
    <property type="entry name" value="Carbon-nitrogen hydrolase"/>
    <property type="match status" value="1"/>
</dbReference>
<dbReference type="PROSITE" id="PS50263">
    <property type="entry name" value="CN_HYDROLASE"/>
    <property type="match status" value="1"/>
</dbReference>
<dbReference type="InterPro" id="IPR003010">
    <property type="entry name" value="C-N_Hydrolase"/>
</dbReference>
<gene>
    <name evidence="2" type="ORF">GCM10010832_03210</name>
</gene>
<dbReference type="EMBL" id="BMGM01000001">
    <property type="protein sequence ID" value="GGE25825.1"/>
    <property type="molecule type" value="Genomic_DNA"/>
</dbReference>
<name>A0ABQ1SEA8_9FLAO</name>
<dbReference type="Pfam" id="PF00795">
    <property type="entry name" value="CN_hydrolase"/>
    <property type="match status" value="1"/>
</dbReference>
<dbReference type="Proteomes" id="UP000599179">
    <property type="component" value="Unassembled WGS sequence"/>
</dbReference>
<organism evidence="2 3">
    <name type="scientific">Psychroflexus planctonicus</name>
    <dbReference type="NCBI Taxonomy" id="1526575"/>
    <lineage>
        <taxon>Bacteria</taxon>
        <taxon>Pseudomonadati</taxon>
        <taxon>Bacteroidota</taxon>
        <taxon>Flavobacteriia</taxon>
        <taxon>Flavobacteriales</taxon>
        <taxon>Flavobacteriaceae</taxon>
        <taxon>Psychroflexus</taxon>
    </lineage>
</organism>
<dbReference type="SUPFAM" id="SSF56317">
    <property type="entry name" value="Carbon-nitrogen hydrolase"/>
    <property type="match status" value="1"/>
</dbReference>
<dbReference type="InterPro" id="IPR036526">
    <property type="entry name" value="C-N_Hydrolase_sf"/>
</dbReference>
<dbReference type="CDD" id="cd07575">
    <property type="entry name" value="Xc-1258_like"/>
    <property type="match status" value="1"/>
</dbReference>
<proteinExistence type="predicted"/>
<evidence type="ECO:0000313" key="3">
    <source>
        <dbReference type="Proteomes" id="UP000599179"/>
    </source>
</evidence>
<dbReference type="InterPro" id="IPR052737">
    <property type="entry name" value="Omega-amidase_YafV"/>
</dbReference>
<feature type="domain" description="CN hydrolase" evidence="1">
    <location>
        <begin position="5"/>
        <end position="238"/>
    </location>
</feature>
<evidence type="ECO:0000259" key="1">
    <source>
        <dbReference type="PROSITE" id="PS50263"/>
    </source>
</evidence>
<dbReference type="PANTHER" id="PTHR47799">
    <property type="entry name" value="OMEGA-AMIDASE YAFV"/>
    <property type="match status" value="1"/>
</dbReference>
<accession>A0ABQ1SEA8</accession>
<dbReference type="PANTHER" id="PTHR47799:SF1">
    <property type="entry name" value="OMEGA-AMIDASE YAFV"/>
    <property type="match status" value="1"/>
</dbReference>
<protein>
    <submittedName>
        <fullName evidence="2">Amidohydrolase</fullName>
    </submittedName>
</protein>
<sequence length="260" mass="30199">MMQNLNLAILQADLAWENPQENIDYFTKEIISLAENVDVIVLPEMFTTGFSMNATHLAEPQNGKSLSWMQQMAKEKQACVTGSLIVEEKGNYYNRLYWVFPDETLKTYDKKHLFTLAKEEQTYTAGNQKLIVEYKGWKCCPLICYDLRFPVWARNTEDYDVLLYVANWPEMRTSAWDALLKARAIENMAYCVGVNRVGEDGNGYPYSGHSAVYDALGKQITKSENHHEVFTEIHELDYKKLHETRKKIGFLYDRDRFSIS</sequence>
<dbReference type="RefSeq" id="WP_188457327.1">
    <property type="nucleotide sequence ID" value="NZ_BMGM01000001.1"/>
</dbReference>
<keyword evidence="3" id="KW-1185">Reference proteome</keyword>